<dbReference type="AlphaFoldDB" id="A0A9J7BSY2"/>
<reference evidence="1" key="1">
    <citation type="submission" date="2021-04" db="EMBL/GenBank/DDBJ databases">
        <title>Phylogenetic analysis of Acidobacteriaceae.</title>
        <authorList>
            <person name="Qiu L."/>
            <person name="Zhang Q."/>
        </authorList>
    </citation>
    <scope>NUCLEOTIDE SEQUENCE</scope>
    <source>
        <strain evidence="1">DSM 25168</strain>
    </source>
</reference>
<dbReference type="PANTHER" id="PTHR34301:SF8">
    <property type="entry name" value="ATPASE DOMAIN-CONTAINING PROTEIN"/>
    <property type="match status" value="1"/>
</dbReference>
<keyword evidence="2" id="KW-1185">Reference proteome</keyword>
<organism evidence="1 2">
    <name type="scientific">Occallatibacter riparius</name>
    <dbReference type="NCBI Taxonomy" id="1002689"/>
    <lineage>
        <taxon>Bacteria</taxon>
        <taxon>Pseudomonadati</taxon>
        <taxon>Acidobacteriota</taxon>
        <taxon>Terriglobia</taxon>
        <taxon>Terriglobales</taxon>
        <taxon>Acidobacteriaceae</taxon>
        <taxon>Occallatibacter</taxon>
    </lineage>
</organism>
<evidence type="ECO:0000313" key="2">
    <source>
        <dbReference type="Proteomes" id="UP001059380"/>
    </source>
</evidence>
<name>A0A9J7BSY2_9BACT</name>
<dbReference type="RefSeq" id="WP_260795654.1">
    <property type="nucleotide sequence ID" value="NZ_CP093313.1"/>
</dbReference>
<keyword evidence="1" id="KW-0067">ATP-binding</keyword>
<dbReference type="EMBL" id="CP093313">
    <property type="protein sequence ID" value="UWZ86011.1"/>
    <property type="molecule type" value="Genomic_DNA"/>
</dbReference>
<gene>
    <name evidence="1" type="ORF">MOP44_08710</name>
</gene>
<accession>A0A9J7BSY2</accession>
<proteinExistence type="predicted"/>
<dbReference type="KEGG" id="orp:MOP44_08710"/>
<dbReference type="PANTHER" id="PTHR34301">
    <property type="entry name" value="DNA-BINDING PROTEIN-RELATED"/>
    <property type="match status" value="1"/>
</dbReference>
<sequence length="663" mass="74498">MPKLEPADQLKELVEKMRRPFEAIVTFASQEPQFTTRDRGMYAYLIAKPIRRLASALSVDREILVLFSTFEEQQQRTVKVVRELISESNGRLEPTVAIVVHRDPDGNFKLPKWGRSSGLAILPVFSGRMPTSSEELERHLCYELFSHDPFDVTGPVSDDENFFGRRNEALDLARKLQTGQIRSCLGIRKIGKTSVINRVIQESRLHHDCYCVVVDCSKDEIWSQTTEQLMTSVGEAIRAATKSIDQYATVGSPIASLSLSDATNGLLSMIKSASKPILIFIDEVDYITPGSTTTEYWKQGFNRFWRNFRSVYQEALRAERTVSVMVGGVSAKWFAVGAIDHIENAALAFIPEEYLSPLPRGASIAMIRKIARSAGLIFRDDAADVVSAACSDMPFWIRKACSYIHRKTEISSRPVTIDQTTASVLVTEFIAEEGNTLAQVALGHLFRVYPELLEPSLNVLTQGSQPPSPSNVTILRKYGILSNRDPIQPSGQMVTEALRGIKEGISAENLRIASAGESTEKTNPSSLTDWAEELAVVNKSRNLLEKRIRQMVLGFLRADGLQKKPKQNAKDRVLAALPTERRESLKNLPADDLMEKLYWLELKNLVVREWSLFAAVFGDRRKFEEVFDVVNDRPDTHAKEMDAADFALQRRSLQWLSERIASI</sequence>
<dbReference type="InterPro" id="IPR027417">
    <property type="entry name" value="P-loop_NTPase"/>
</dbReference>
<evidence type="ECO:0000313" key="1">
    <source>
        <dbReference type="EMBL" id="UWZ86011.1"/>
    </source>
</evidence>
<keyword evidence="1" id="KW-0547">Nucleotide-binding</keyword>
<dbReference type="Proteomes" id="UP001059380">
    <property type="component" value="Chromosome"/>
</dbReference>
<protein>
    <submittedName>
        <fullName evidence="1">ATP-binding protein</fullName>
    </submittedName>
</protein>
<dbReference type="Gene3D" id="3.40.50.300">
    <property type="entry name" value="P-loop containing nucleotide triphosphate hydrolases"/>
    <property type="match status" value="1"/>
</dbReference>
<dbReference type="GO" id="GO:0005524">
    <property type="term" value="F:ATP binding"/>
    <property type="evidence" value="ECO:0007669"/>
    <property type="project" value="UniProtKB-KW"/>
</dbReference>
<dbReference type="SUPFAM" id="SSF52540">
    <property type="entry name" value="P-loop containing nucleoside triphosphate hydrolases"/>
    <property type="match status" value="1"/>
</dbReference>